<dbReference type="EMBL" id="JANPWB010000016">
    <property type="protein sequence ID" value="KAJ1081311.1"/>
    <property type="molecule type" value="Genomic_DNA"/>
</dbReference>
<feature type="compositionally biased region" description="Polar residues" evidence="1">
    <location>
        <begin position="28"/>
        <end position="41"/>
    </location>
</feature>
<feature type="region of interest" description="Disordered" evidence="1">
    <location>
        <begin position="1"/>
        <end position="116"/>
    </location>
</feature>
<name>A0AAV7KPQ7_PLEWA</name>
<proteinExistence type="predicted"/>
<feature type="compositionally biased region" description="Basic and acidic residues" evidence="1">
    <location>
        <begin position="58"/>
        <end position="82"/>
    </location>
</feature>
<protein>
    <submittedName>
        <fullName evidence="2">Uncharacterized protein</fullName>
    </submittedName>
</protein>
<dbReference type="AlphaFoldDB" id="A0AAV7KPQ7"/>
<evidence type="ECO:0000256" key="1">
    <source>
        <dbReference type="SAM" id="MobiDB-lite"/>
    </source>
</evidence>
<feature type="compositionally biased region" description="Basic residues" evidence="1">
    <location>
        <begin position="14"/>
        <end position="23"/>
    </location>
</feature>
<reference evidence="2" key="1">
    <citation type="journal article" date="2022" name="bioRxiv">
        <title>Sequencing and chromosome-scale assembly of the giantPleurodeles waltlgenome.</title>
        <authorList>
            <person name="Brown T."/>
            <person name="Elewa A."/>
            <person name="Iarovenko S."/>
            <person name="Subramanian E."/>
            <person name="Araus A.J."/>
            <person name="Petzold A."/>
            <person name="Susuki M."/>
            <person name="Suzuki K.-i.T."/>
            <person name="Hayashi T."/>
            <person name="Toyoda A."/>
            <person name="Oliveira C."/>
            <person name="Osipova E."/>
            <person name="Leigh N.D."/>
            <person name="Simon A."/>
            <person name="Yun M.H."/>
        </authorList>
    </citation>
    <scope>NUCLEOTIDE SEQUENCE</scope>
    <source>
        <strain evidence="2">20211129_DDA</strain>
        <tissue evidence="2">Liver</tissue>
    </source>
</reference>
<evidence type="ECO:0000313" key="3">
    <source>
        <dbReference type="Proteomes" id="UP001066276"/>
    </source>
</evidence>
<organism evidence="2 3">
    <name type="scientific">Pleurodeles waltl</name>
    <name type="common">Iberian ribbed newt</name>
    <dbReference type="NCBI Taxonomy" id="8319"/>
    <lineage>
        <taxon>Eukaryota</taxon>
        <taxon>Metazoa</taxon>
        <taxon>Chordata</taxon>
        <taxon>Craniata</taxon>
        <taxon>Vertebrata</taxon>
        <taxon>Euteleostomi</taxon>
        <taxon>Amphibia</taxon>
        <taxon>Batrachia</taxon>
        <taxon>Caudata</taxon>
        <taxon>Salamandroidea</taxon>
        <taxon>Salamandridae</taxon>
        <taxon>Pleurodelinae</taxon>
        <taxon>Pleurodeles</taxon>
    </lineage>
</organism>
<evidence type="ECO:0000313" key="2">
    <source>
        <dbReference type="EMBL" id="KAJ1081311.1"/>
    </source>
</evidence>
<comment type="caution">
    <text evidence="2">The sequence shown here is derived from an EMBL/GenBank/DDBJ whole genome shotgun (WGS) entry which is preliminary data.</text>
</comment>
<accession>A0AAV7KPQ7</accession>
<feature type="compositionally biased region" description="Basic and acidic residues" evidence="1">
    <location>
        <begin position="1"/>
        <end position="13"/>
    </location>
</feature>
<dbReference type="Proteomes" id="UP001066276">
    <property type="component" value="Chromosome 12"/>
</dbReference>
<sequence length="177" mass="19817">MGHTDVKRTEHKQPRLRSKRRHARESQQDPTVTKPTSQQAHQGKRDALRAAASLAEVRSSEEGLRSDPESLNREDSTDRETRISGAGCPSPCDTSDVWGHHLSSWGREDPSHATPQLPEVGLASARMPSFLLYDSPHFTHRKLRPDDDNNCSYIGYYSLGGKRLLTCSWEGELGNVK</sequence>
<keyword evidence="3" id="KW-1185">Reference proteome</keyword>
<gene>
    <name evidence="2" type="ORF">NDU88_001493</name>
</gene>